<keyword evidence="4" id="KW-0479">Metal-binding</keyword>
<evidence type="ECO:0000256" key="7">
    <source>
        <dbReference type="ARBA" id="ARBA00047989"/>
    </source>
</evidence>
<keyword evidence="6" id="KW-0862">Zinc</keyword>
<evidence type="ECO:0000256" key="3">
    <source>
        <dbReference type="ARBA" id="ARBA00022679"/>
    </source>
</evidence>
<dbReference type="EMBL" id="SMGD01000016">
    <property type="protein sequence ID" value="TCK47052.1"/>
    <property type="molecule type" value="Genomic_DNA"/>
</dbReference>
<evidence type="ECO:0000256" key="8">
    <source>
        <dbReference type="ARBA" id="ARBA00048968"/>
    </source>
</evidence>
<organism evidence="11 12">
    <name type="scientific">Celerinatantimonas diazotrophica</name>
    <dbReference type="NCBI Taxonomy" id="412034"/>
    <lineage>
        <taxon>Bacteria</taxon>
        <taxon>Pseudomonadati</taxon>
        <taxon>Pseudomonadota</taxon>
        <taxon>Gammaproteobacteria</taxon>
        <taxon>Celerinatantimonadaceae</taxon>
        <taxon>Celerinatantimonas</taxon>
    </lineage>
</organism>
<evidence type="ECO:0000256" key="10">
    <source>
        <dbReference type="RuleBase" id="RU361274"/>
    </source>
</evidence>
<evidence type="ECO:0000313" key="12">
    <source>
        <dbReference type="Proteomes" id="UP000295565"/>
    </source>
</evidence>
<dbReference type="Proteomes" id="UP000295565">
    <property type="component" value="Unassembled WGS sequence"/>
</dbReference>
<accession>A0A4R1J8Z0</accession>
<dbReference type="CDD" id="cd16833">
    <property type="entry name" value="YfiH"/>
    <property type="match status" value="1"/>
</dbReference>
<keyword evidence="3" id="KW-0808">Transferase</keyword>
<reference evidence="11 12" key="1">
    <citation type="submission" date="2019-03" db="EMBL/GenBank/DDBJ databases">
        <title>Genomic Encyclopedia of Type Strains, Phase IV (KMG-IV): sequencing the most valuable type-strain genomes for metagenomic binning, comparative biology and taxonomic classification.</title>
        <authorList>
            <person name="Goeker M."/>
        </authorList>
    </citation>
    <scope>NUCLEOTIDE SEQUENCE [LARGE SCALE GENOMIC DNA]</scope>
    <source>
        <strain evidence="11 12">DSM 18577</strain>
    </source>
</reference>
<comment type="catalytic activity">
    <reaction evidence="8">
        <text>adenosine + phosphate = alpha-D-ribose 1-phosphate + adenine</text>
        <dbReference type="Rhea" id="RHEA:27642"/>
        <dbReference type="ChEBI" id="CHEBI:16335"/>
        <dbReference type="ChEBI" id="CHEBI:16708"/>
        <dbReference type="ChEBI" id="CHEBI:43474"/>
        <dbReference type="ChEBI" id="CHEBI:57720"/>
        <dbReference type="EC" id="2.4.2.1"/>
    </reaction>
    <physiologicalReaction direction="left-to-right" evidence="8">
        <dbReference type="Rhea" id="RHEA:27643"/>
    </physiologicalReaction>
</comment>
<keyword evidence="12" id="KW-1185">Reference proteome</keyword>
<dbReference type="OrthoDB" id="4279at2"/>
<name>A0A4R1J8Z0_9GAMM</name>
<evidence type="ECO:0000256" key="2">
    <source>
        <dbReference type="ARBA" id="ARBA00007353"/>
    </source>
</evidence>
<dbReference type="InterPro" id="IPR038371">
    <property type="entry name" value="Cu_polyphenol_OxRdtase_sf"/>
</dbReference>
<keyword evidence="5" id="KW-0378">Hydrolase</keyword>
<evidence type="ECO:0000313" key="11">
    <source>
        <dbReference type="EMBL" id="TCK47052.1"/>
    </source>
</evidence>
<comment type="catalytic activity">
    <reaction evidence="7">
        <text>adenosine + H2O + H(+) = inosine + NH4(+)</text>
        <dbReference type="Rhea" id="RHEA:24408"/>
        <dbReference type="ChEBI" id="CHEBI:15377"/>
        <dbReference type="ChEBI" id="CHEBI:15378"/>
        <dbReference type="ChEBI" id="CHEBI:16335"/>
        <dbReference type="ChEBI" id="CHEBI:17596"/>
        <dbReference type="ChEBI" id="CHEBI:28938"/>
        <dbReference type="EC" id="3.5.4.4"/>
    </reaction>
    <physiologicalReaction direction="left-to-right" evidence="7">
        <dbReference type="Rhea" id="RHEA:24409"/>
    </physiologicalReaction>
</comment>
<dbReference type="GO" id="GO:0005507">
    <property type="term" value="F:copper ion binding"/>
    <property type="evidence" value="ECO:0007669"/>
    <property type="project" value="TreeGrafter"/>
</dbReference>
<comment type="caution">
    <text evidence="11">The sequence shown here is derived from an EMBL/GenBank/DDBJ whole genome shotgun (WGS) entry which is preliminary data.</text>
</comment>
<dbReference type="Gene3D" id="3.60.140.10">
    <property type="entry name" value="CNF1/YfiH-like putative cysteine hydrolases"/>
    <property type="match status" value="1"/>
</dbReference>
<dbReference type="PANTHER" id="PTHR30616">
    <property type="entry name" value="UNCHARACTERIZED PROTEIN YFIH"/>
    <property type="match status" value="1"/>
</dbReference>
<dbReference type="RefSeq" id="WP_131913943.1">
    <property type="nucleotide sequence ID" value="NZ_OU594967.1"/>
</dbReference>
<evidence type="ECO:0000256" key="5">
    <source>
        <dbReference type="ARBA" id="ARBA00022801"/>
    </source>
</evidence>
<dbReference type="GO" id="GO:0016787">
    <property type="term" value="F:hydrolase activity"/>
    <property type="evidence" value="ECO:0007669"/>
    <property type="project" value="UniProtKB-KW"/>
</dbReference>
<dbReference type="SUPFAM" id="SSF64438">
    <property type="entry name" value="CNF1/YfiH-like putative cysteine hydrolases"/>
    <property type="match status" value="1"/>
</dbReference>
<gene>
    <name evidence="11" type="ORF">EV690_3206</name>
</gene>
<comment type="catalytic activity">
    <reaction evidence="1">
        <text>inosine + phosphate = alpha-D-ribose 1-phosphate + hypoxanthine</text>
        <dbReference type="Rhea" id="RHEA:27646"/>
        <dbReference type="ChEBI" id="CHEBI:17368"/>
        <dbReference type="ChEBI" id="CHEBI:17596"/>
        <dbReference type="ChEBI" id="CHEBI:43474"/>
        <dbReference type="ChEBI" id="CHEBI:57720"/>
        <dbReference type="EC" id="2.4.2.1"/>
    </reaction>
    <physiologicalReaction direction="left-to-right" evidence="1">
        <dbReference type="Rhea" id="RHEA:27647"/>
    </physiologicalReaction>
</comment>
<protein>
    <recommendedName>
        <fullName evidence="10">Purine nucleoside phosphorylase</fullName>
    </recommendedName>
</protein>
<sequence length="240" mass="26156">MAVYNIESVFPDTVKAVYTDRLSGYSQEPYESYNLGSHVGDVKEHVARNRRDFASYLPSMPCWLNQVHSIKLADAGLCKEGVEADGSYTRGRNIPCVVMVADCLPILLADKQGRAVSAVHGGWRGLAGGIIEHAVAKLGCPANELVAWLGPAIGADAFQVGPEVFTAFTKLMGDTAQNAFQADGDRYLADLKLLAQLQLNQLGVEHVTIHPACTYHDSTHFFSYRRDGQTGRMAAAIWLE</sequence>
<proteinExistence type="inferred from homology"/>
<comment type="catalytic activity">
    <reaction evidence="9">
        <text>S-methyl-5'-thioadenosine + phosphate = 5-(methylsulfanyl)-alpha-D-ribose 1-phosphate + adenine</text>
        <dbReference type="Rhea" id="RHEA:11852"/>
        <dbReference type="ChEBI" id="CHEBI:16708"/>
        <dbReference type="ChEBI" id="CHEBI:17509"/>
        <dbReference type="ChEBI" id="CHEBI:43474"/>
        <dbReference type="ChEBI" id="CHEBI:58533"/>
        <dbReference type="EC" id="2.4.2.28"/>
    </reaction>
    <physiologicalReaction direction="left-to-right" evidence="9">
        <dbReference type="Rhea" id="RHEA:11853"/>
    </physiologicalReaction>
</comment>
<evidence type="ECO:0000256" key="6">
    <source>
        <dbReference type="ARBA" id="ARBA00022833"/>
    </source>
</evidence>
<dbReference type="PANTHER" id="PTHR30616:SF2">
    <property type="entry name" value="PURINE NUCLEOSIDE PHOSPHORYLASE LACC1"/>
    <property type="match status" value="1"/>
</dbReference>
<dbReference type="GO" id="GO:0017061">
    <property type="term" value="F:S-methyl-5-thioadenosine phosphorylase activity"/>
    <property type="evidence" value="ECO:0007669"/>
    <property type="project" value="UniProtKB-EC"/>
</dbReference>
<evidence type="ECO:0000256" key="4">
    <source>
        <dbReference type="ARBA" id="ARBA00022723"/>
    </source>
</evidence>
<comment type="similarity">
    <text evidence="2 10">Belongs to the purine nucleoside phosphorylase YfiH/LACC1 family.</text>
</comment>
<dbReference type="InterPro" id="IPR003730">
    <property type="entry name" value="Cu_polyphenol_OxRdtase"/>
</dbReference>
<dbReference type="Pfam" id="PF02578">
    <property type="entry name" value="Cu-oxidase_4"/>
    <property type="match status" value="1"/>
</dbReference>
<evidence type="ECO:0000256" key="9">
    <source>
        <dbReference type="ARBA" id="ARBA00049893"/>
    </source>
</evidence>
<evidence type="ECO:0000256" key="1">
    <source>
        <dbReference type="ARBA" id="ARBA00000553"/>
    </source>
</evidence>
<dbReference type="NCBIfam" id="TIGR00726">
    <property type="entry name" value="peptidoglycan editing factor PgeF"/>
    <property type="match status" value="1"/>
</dbReference>
<dbReference type="InterPro" id="IPR011324">
    <property type="entry name" value="Cytotoxic_necrot_fac-like_cat"/>
</dbReference>
<dbReference type="AlphaFoldDB" id="A0A4R1J8Z0"/>